<organism evidence="5 6">
    <name type="scientific">Magallana gigas</name>
    <name type="common">Pacific oyster</name>
    <name type="synonym">Crassostrea gigas</name>
    <dbReference type="NCBI Taxonomy" id="29159"/>
    <lineage>
        <taxon>Eukaryota</taxon>
        <taxon>Metazoa</taxon>
        <taxon>Spiralia</taxon>
        <taxon>Lophotrochozoa</taxon>
        <taxon>Mollusca</taxon>
        <taxon>Bivalvia</taxon>
        <taxon>Autobranchia</taxon>
        <taxon>Pteriomorphia</taxon>
        <taxon>Ostreida</taxon>
        <taxon>Ostreoidea</taxon>
        <taxon>Ostreidae</taxon>
        <taxon>Magallana</taxon>
    </lineage>
</organism>
<feature type="compositionally biased region" description="Pro residues" evidence="3">
    <location>
        <begin position="161"/>
        <end position="180"/>
    </location>
</feature>
<proteinExistence type="predicted"/>
<evidence type="ECO:0000313" key="6">
    <source>
        <dbReference type="Proteomes" id="UP000005408"/>
    </source>
</evidence>
<evidence type="ECO:0000256" key="1">
    <source>
        <dbReference type="ARBA" id="ARBA00004370"/>
    </source>
</evidence>
<dbReference type="Gene3D" id="2.30.29.30">
    <property type="entry name" value="Pleckstrin-homology domain (PH domain)/Phosphotyrosine-binding domain (PTB)"/>
    <property type="match status" value="2"/>
</dbReference>
<evidence type="ECO:0000256" key="2">
    <source>
        <dbReference type="ARBA" id="ARBA00023136"/>
    </source>
</evidence>
<comment type="subcellular location">
    <subcellularLocation>
        <location evidence="1">Membrane</location>
    </subcellularLocation>
</comment>
<dbReference type="GO" id="GO:0016020">
    <property type="term" value="C:membrane"/>
    <property type="evidence" value="ECO:0007669"/>
    <property type="project" value="UniProtKB-SubCell"/>
</dbReference>
<dbReference type="InterPro" id="IPR039680">
    <property type="entry name" value="PLEKHB1/2"/>
</dbReference>
<accession>A0A8W8K9L0</accession>
<feature type="compositionally biased region" description="Gly residues" evidence="3">
    <location>
        <begin position="143"/>
        <end position="158"/>
    </location>
</feature>
<feature type="domain" description="PH" evidence="4">
    <location>
        <begin position="2"/>
        <end position="118"/>
    </location>
</feature>
<feature type="compositionally biased region" description="Pro residues" evidence="3">
    <location>
        <begin position="463"/>
        <end position="474"/>
    </location>
</feature>
<dbReference type="InterPro" id="IPR011993">
    <property type="entry name" value="PH-like_dom_sf"/>
</dbReference>
<dbReference type="GO" id="GO:0045595">
    <property type="term" value="P:regulation of cell differentiation"/>
    <property type="evidence" value="ECO:0007669"/>
    <property type="project" value="TreeGrafter"/>
</dbReference>
<dbReference type="EnsemblMetazoa" id="G22572.2">
    <property type="protein sequence ID" value="G22572.2:cds"/>
    <property type="gene ID" value="G22572"/>
</dbReference>
<feature type="compositionally biased region" description="Low complexity" evidence="3">
    <location>
        <begin position="475"/>
        <end position="520"/>
    </location>
</feature>
<keyword evidence="2" id="KW-0472">Membrane</keyword>
<feature type="region of interest" description="Disordered" evidence="3">
    <location>
        <begin position="116"/>
        <end position="187"/>
    </location>
</feature>
<dbReference type="AlphaFoldDB" id="A0A8W8K9L0"/>
<sequence length="614" mass="66115">MSVVKSGYLKRHSNSLFHGGWKDTWVVLYDNSDLCLHKHQHDSDLKARIHLRDVCKRFAYGQYTNCFPDRPKVPEGYTYDSVIAIPSRNNSKCKVFWLLCHDPNELNEWMNAICKTLPPPPSPQQQPQQSSNAPPPYNPGAPAPGGIGFDGVSGGHQGGPAPYPQGPPPQGYYPQGPPPQGYYQQPYQPQYQQQPYGYAPQQEQHKGKGILGGLGNLLGGKGGGGGGGGGGILSSTGGKAAAGLLGGAALGYGASKMIGHGFGGWGLGHHDTGYILTMALRIVKSGYLKRFSKSMFSGGWKDVWVVLYDNSDLCMYNRQGDLEIKAKIHMKDVCKRFAFGDYTSSFPNRPDLPRGSSYEHVLAIPHKNNSQAKVFWFLCRDSNDLHEWMNAICQVLPAPAQKQPAGGMHPSSSSGSMPPMSSAPLASAPPPYSPAPSGPGIGFDGLSGGSAPYPAQPGGFPQAGPPQPYMPPQGYPQQQPAAYPQQPAAYPQQAYQQYPQQPYQQYPQQPYQQYPQQPYQQYPQQQYQQPYGYTAPGYQQQYVVKPQKSKSGGMLGGNTGKLAAGLIGGAALGYGASRMMGHGFGGPFGWGLGHHGSWSSLSSFGSVGSFGSFD</sequence>
<feature type="domain" description="PH" evidence="4">
    <location>
        <begin position="281"/>
        <end position="397"/>
    </location>
</feature>
<dbReference type="PANTHER" id="PTHR14309">
    <property type="entry name" value="EXPRESSED PROTEIN"/>
    <property type="match status" value="1"/>
</dbReference>
<feature type="region of interest" description="Disordered" evidence="3">
    <location>
        <begin position="400"/>
        <end position="520"/>
    </location>
</feature>
<dbReference type="Proteomes" id="UP000005408">
    <property type="component" value="Unassembled WGS sequence"/>
</dbReference>
<feature type="compositionally biased region" description="Gly residues" evidence="3">
    <location>
        <begin position="439"/>
        <end position="448"/>
    </location>
</feature>
<feature type="compositionally biased region" description="Pro residues" evidence="3">
    <location>
        <begin position="133"/>
        <end position="142"/>
    </location>
</feature>
<dbReference type="InterPro" id="IPR001849">
    <property type="entry name" value="PH_domain"/>
</dbReference>
<keyword evidence="6" id="KW-1185">Reference proteome</keyword>
<dbReference type="Pfam" id="PF00169">
    <property type="entry name" value="PH"/>
    <property type="match status" value="2"/>
</dbReference>
<feature type="compositionally biased region" description="Low complexity" evidence="3">
    <location>
        <begin position="451"/>
        <end position="462"/>
    </location>
</feature>
<feature type="compositionally biased region" description="Pro residues" evidence="3">
    <location>
        <begin position="427"/>
        <end position="437"/>
    </location>
</feature>
<feature type="compositionally biased region" description="Low complexity" evidence="3">
    <location>
        <begin position="404"/>
        <end position="426"/>
    </location>
</feature>
<evidence type="ECO:0000313" key="5">
    <source>
        <dbReference type="EnsemblMetazoa" id="G22572.2:cds"/>
    </source>
</evidence>
<dbReference type="PANTHER" id="PTHR14309:SF12">
    <property type="entry name" value="PH DOMAIN-CONTAINING PROTEIN"/>
    <property type="match status" value="1"/>
</dbReference>
<dbReference type="SUPFAM" id="SSF50729">
    <property type="entry name" value="PH domain-like"/>
    <property type="match status" value="2"/>
</dbReference>
<name>A0A8W8K9L0_MAGGI</name>
<evidence type="ECO:0000259" key="4">
    <source>
        <dbReference type="PROSITE" id="PS50003"/>
    </source>
</evidence>
<reference evidence="5" key="1">
    <citation type="submission" date="2022-08" db="UniProtKB">
        <authorList>
            <consortium name="EnsemblMetazoa"/>
        </authorList>
    </citation>
    <scope>IDENTIFICATION</scope>
    <source>
        <strain evidence="5">05x7-T-G4-1.051#20</strain>
    </source>
</reference>
<evidence type="ECO:0000256" key="3">
    <source>
        <dbReference type="SAM" id="MobiDB-lite"/>
    </source>
</evidence>
<protein>
    <recommendedName>
        <fullName evidence="4">PH domain-containing protein</fullName>
    </recommendedName>
</protein>
<dbReference type="PROSITE" id="PS50003">
    <property type="entry name" value="PH_DOMAIN"/>
    <property type="match status" value="2"/>
</dbReference>
<dbReference type="SMART" id="SM00233">
    <property type="entry name" value="PH"/>
    <property type="match status" value="2"/>
</dbReference>